<feature type="region of interest" description="Disordered" evidence="1">
    <location>
        <begin position="1"/>
        <end position="84"/>
    </location>
</feature>
<dbReference type="InterPro" id="IPR055555">
    <property type="entry name" value="PA-PLA1_DUF7131"/>
</dbReference>
<dbReference type="PANTHER" id="PTHR23509">
    <property type="entry name" value="PA-PL1 PHOSPHOLIPASE FAMILY"/>
    <property type="match status" value="1"/>
</dbReference>
<feature type="compositionally biased region" description="Basic and acidic residues" evidence="1">
    <location>
        <begin position="396"/>
        <end position="414"/>
    </location>
</feature>
<evidence type="ECO:0000313" key="3">
    <source>
        <dbReference type="EMBL" id="CAK7208897.1"/>
    </source>
</evidence>
<feature type="compositionally biased region" description="Basic and acidic residues" evidence="1">
    <location>
        <begin position="1"/>
        <end position="12"/>
    </location>
</feature>
<feature type="region of interest" description="Disordered" evidence="1">
    <location>
        <begin position="396"/>
        <end position="511"/>
    </location>
</feature>
<evidence type="ECO:0000259" key="2">
    <source>
        <dbReference type="PROSITE" id="PS51043"/>
    </source>
</evidence>
<dbReference type="EMBL" id="CAWUHD010000002">
    <property type="protein sequence ID" value="CAK7208897.1"/>
    <property type="molecule type" value="Genomic_DNA"/>
</dbReference>
<proteinExistence type="predicted"/>
<dbReference type="InterPro" id="IPR004177">
    <property type="entry name" value="DDHD_dom"/>
</dbReference>
<dbReference type="InterPro" id="IPR057826">
    <property type="entry name" value="WWE_C20G8.02"/>
</dbReference>
<feature type="region of interest" description="Disordered" evidence="1">
    <location>
        <begin position="989"/>
        <end position="1024"/>
    </location>
</feature>
<feature type="compositionally biased region" description="Polar residues" evidence="1">
    <location>
        <begin position="65"/>
        <end position="78"/>
    </location>
</feature>
<feature type="compositionally biased region" description="Basic and acidic residues" evidence="1">
    <location>
        <begin position="423"/>
        <end position="433"/>
    </location>
</feature>
<keyword evidence="4" id="KW-1185">Reference proteome</keyword>
<sequence length="1093" mass="120366">MGPPAGDKKPEKTTLLGSMNPWASSGRSSTPTPAQGETDQANMAATSSAGGKGTGLPGPQPPTGSASNAPDHTTSSYYGRSFRRYPPECPPLKVQWFHAVDSPKRKSHWMGKKGHQDTKPLPPAKKYIPFAVEDNRSIEAAYQKELEGFEDKDQVLPGPRARGKSTSETGDAVGPDIRQPKGSGVKVPVNEDFLFDVDIENRELAPVYWLGPVYDVRRGSWFYQEGSTLRSCDENLAAQLEEGYLKAKPWLYPVREKQASGSNDAPVKALSENLKAESKAAESKAVASKDTATPPSSVVASVAAVFTSATSSSLTTGGDAQDKSKPKPSPTASTFHPESHRLFGQYMNHVATYQDATTAWLSTDSMLSWVTSTMYERFSGGGYMSGVKVVRGYTEPKKAKDDKAKEGSSKEENRSSTPTGSRLEVDDAEEKRLKALKRRSAPPSTMSFAGGSSADDLSRWETETRASIDKDKNKDDEAVSTRERHSTHLQRQLSSLMGNENRDPEQEAEDIRRRAEQEIQDDYNARKGETQGREIEHLILVTHGIGQLLGLRMESLNFIHDVNMLRKTLKSVYSASPELRALNSELPEGPGNCRIQVLPVCWRHLLDFPRRRNEVKKQGQDLGVVEEDDEEEYPALEDITIEGVAFARSLISDLALDILLYQSAYREQISEIVLSESNRIHNLFLERNPGFKGTVHVIGHSLGSAIMFDILCRQKEKQVADAASSELNRNPLRIWPSTAKTENKKPGLVDDEDTASLTDQKHLEFNFDVEDFYCLGSPIGLFQMLKGRTIAARHLLKPPQQTQGQDLSDTRFLSLADGDSSPFGFEYTEDTFLTAPSTTSADQRVSSITGLPLSISSPKVGQIFNIVHPSDPICYRLEPLIAPAMKTLKPQPLPYTKKGLFGSVAPQGLTNIGAKVGQSVSGLWSSFSAGIASNLLNRSLGLTQEDVAKLEQQQQQQQQQAGSGNDNDLPPPIVNEEVETLFSHFEKKRAAMAKEEAKESTKDDDSAGRRQRDDAKAQRMRREEAKVRALNRNGRVDFSIQESVLDFNPINTIASHMAYWADEDVSHFIMSQVYAGKLRSTPSKAKKGGLSGQ</sequence>
<feature type="region of interest" description="Disordered" evidence="1">
    <location>
        <begin position="104"/>
        <end position="124"/>
    </location>
</feature>
<feature type="compositionally biased region" description="Basic and acidic residues" evidence="1">
    <location>
        <begin position="456"/>
        <end position="486"/>
    </location>
</feature>
<feature type="compositionally biased region" description="Polar residues" evidence="1">
    <location>
        <begin position="489"/>
        <end position="498"/>
    </location>
</feature>
<comment type="caution">
    <text evidence="3">The sequence shown here is derived from an EMBL/GenBank/DDBJ whole genome shotgun (WGS) entry which is preliminary data.</text>
</comment>
<dbReference type="PANTHER" id="PTHR23509:SF10">
    <property type="entry name" value="LD21067P"/>
    <property type="match status" value="1"/>
</dbReference>
<protein>
    <recommendedName>
        <fullName evidence="2">DDHD domain-containing protein</fullName>
    </recommendedName>
</protein>
<dbReference type="Pfam" id="PF23465">
    <property type="entry name" value="DUF7131"/>
    <property type="match status" value="1"/>
</dbReference>
<feature type="domain" description="DDHD" evidence="2">
    <location>
        <begin position="765"/>
        <end position="1075"/>
    </location>
</feature>
<evidence type="ECO:0000256" key="1">
    <source>
        <dbReference type="SAM" id="MobiDB-lite"/>
    </source>
</evidence>
<feature type="region of interest" description="Disordered" evidence="1">
    <location>
        <begin position="948"/>
        <end position="973"/>
    </location>
</feature>
<name>A0ABP0ANT8_9PEZI</name>
<evidence type="ECO:0000313" key="4">
    <source>
        <dbReference type="Proteomes" id="UP001642482"/>
    </source>
</evidence>
<feature type="region of interest" description="Disordered" evidence="1">
    <location>
        <begin position="312"/>
        <end position="337"/>
    </location>
</feature>
<feature type="region of interest" description="Disordered" evidence="1">
    <location>
        <begin position="153"/>
        <end position="182"/>
    </location>
</feature>
<dbReference type="Proteomes" id="UP001642482">
    <property type="component" value="Unassembled WGS sequence"/>
</dbReference>
<reference evidence="3 4" key="1">
    <citation type="submission" date="2024-01" db="EMBL/GenBank/DDBJ databases">
        <authorList>
            <person name="Allen C."/>
            <person name="Tagirdzhanova G."/>
        </authorList>
    </citation>
    <scope>NUCLEOTIDE SEQUENCE [LARGE SCALE GENOMIC DNA]</scope>
</reference>
<dbReference type="InterPro" id="IPR058055">
    <property type="entry name" value="PA-PLA1"/>
</dbReference>
<feature type="compositionally biased region" description="Polar residues" evidence="1">
    <location>
        <begin position="15"/>
        <end position="43"/>
    </location>
</feature>
<feature type="compositionally biased region" description="Basic and acidic residues" evidence="1">
    <location>
        <begin position="500"/>
        <end position="511"/>
    </location>
</feature>
<gene>
    <name evidence="3" type="ORF">SEUCBS140593_000311</name>
</gene>
<accession>A0ABP0ANT8</accession>
<organism evidence="3 4">
    <name type="scientific">Sporothrix eucalyptigena</name>
    <dbReference type="NCBI Taxonomy" id="1812306"/>
    <lineage>
        <taxon>Eukaryota</taxon>
        <taxon>Fungi</taxon>
        <taxon>Dikarya</taxon>
        <taxon>Ascomycota</taxon>
        <taxon>Pezizomycotina</taxon>
        <taxon>Sordariomycetes</taxon>
        <taxon>Sordariomycetidae</taxon>
        <taxon>Ophiostomatales</taxon>
        <taxon>Ophiostomataceae</taxon>
        <taxon>Sporothrix</taxon>
    </lineage>
</organism>
<dbReference type="SMART" id="SM01127">
    <property type="entry name" value="DDHD"/>
    <property type="match status" value="1"/>
</dbReference>
<dbReference type="Pfam" id="PF02862">
    <property type="entry name" value="DDHD"/>
    <property type="match status" value="1"/>
</dbReference>
<dbReference type="PROSITE" id="PS51043">
    <property type="entry name" value="DDHD"/>
    <property type="match status" value="1"/>
</dbReference>
<dbReference type="Pfam" id="PF23463">
    <property type="entry name" value="WWE_2"/>
    <property type="match status" value="1"/>
</dbReference>